<dbReference type="PANTHER" id="PTHR37423">
    <property type="entry name" value="SOLUBLE LYTIC MUREIN TRANSGLYCOSYLASE-RELATED"/>
    <property type="match status" value="1"/>
</dbReference>
<dbReference type="Gene3D" id="1.10.530.10">
    <property type="match status" value="1"/>
</dbReference>
<feature type="domain" description="Bacteriophage tail tape measure C-terminal" evidence="3">
    <location>
        <begin position="852"/>
        <end position="901"/>
    </location>
</feature>
<dbReference type="Pfam" id="PF01464">
    <property type="entry name" value="SLT"/>
    <property type="match status" value="1"/>
</dbReference>
<dbReference type="Proteomes" id="UP001308005">
    <property type="component" value="Unassembled WGS sequence"/>
</dbReference>
<name>A0ABU6CUJ8_9GAMM</name>
<evidence type="ECO:0000313" key="5">
    <source>
        <dbReference type="Proteomes" id="UP001308005"/>
    </source>
</evidence>
<dbReference type="PANTHER" id="PTHR37423:SF2">
    <property type="entry name" value="MEMBRANE-BOUND LYTIC MUREIN TRANSGLYCOSYLASE C"/>
    <property type="match status" value="1"/>
</dbReference>
<evidence type="ECO:0000256" key="1">
    <source>
        <dbReference type="ARBA" id="ARBA00007734"/>
    </source>
</evidence>
<comment type="similarity">
    <text evidence="1">Belongs to the transglycosylase Slt family.</text>
</comment>
<evidence type="ECO:0000259" key="2">
    <source>
        <dbReference type="Pfam" id="PF01464"/>
    </source>
</evidence>
<evidence type="ECO:0000259" key="3">
    <source>
        <dbReference type="Pfam" id="PF09718"/>
    </source>
</evidence>
<dbReference type="InterPro" id="IPR008258">
    <property type="entry name" value="Transglycosylase_SLT_dom_1"/>
</dbReference>
<dbReference type="EMBL" id="JAYMYJ010000045">
    <property type="protein sequence ID" value="MEB4590499.1"/>
    <property type="molecule type" value="Genomic_DNA"/>
</dbReference>
<organism evidence="4 5">
    <name type="scientific">Candidatus Thiothrix phosphatis</name>
    <dbReference type="NCBI Taxonomy" id="3112415"/>
    <lineage>
        <taxon>Bacteria</taxon>
        <taxon>Pseudomonadati</taxon>
        <taxon>Pseudomonadota</taxon>
        <taxon>Gammaproteobacteria</taxon>
        <taxon>Thiotrichales</taxon>
        <taxon>Thiotrichaceae</taxon>
        <taxon>Thiothrix</taxon>
    </lineage>
</organism>
<accession>A0ABU6CUJ8</accession>
<gene>
    <name evidence="4" type="ORF">VSS37_05870</name>
</gene>
<proteinExistence type="inferred from homology"/>
<dbReference type="InterPro" id="IPR006431">
    <property type="entry name" value="Phage_tape_meas_C"/>
</dbReference>
<comment type="caution">
    <text evidence="4">The sequence shown here is derived from an EMBL/GenBank/DDBJ whole genome shotgun (WGS) entry which is preliminary data.</text>
</comment>
<evidence type="ECO:0000313" key="4">
    <source>
        <dbReference type="EMBL" id="MEB4590499.1"/>
    </source>
</evidence>
<reference evidence="5" key="1">
    <citation type="submission" date="2023-07" db="EMBL/GenBank/DDBJ databases">
        <title>The carbon used by Thiothrix.</title>
        <authorList>
            <person name="Chen L."/>
        </authorList>
    </citation>
    <scope>NUCLEOTIDE SEQUENCE [LARGE SCALE GENOMIC DNA]</scope>
</reference>
<dbReference type="InterPro" id="IPR023346">
    <property type="entry name" value="Lysozyme-like_dom_sf"/>
</dbReference>
<sequence length="1029" mass="107311">MANVGVLDIDLRLMTAKFEAGMQKARGNLATFGTQLGNAMAVASGAVTAGLAAMNAGTVAATIKTLELADSLSAASAAFNVSSQAIQSWDAAAQLAGLEAGKVTDIFKDVSDKIGDLSTTGGGEAKDLFDELNLKVKEFVGLRPDEALLKVGAALDKSGLSKSQKIFLLEGLADDASRLLPVLEDNAKNLKELAEYSSRVGAILSPGQLDTLGKANNELTRIKTAMIGLSNEAGVAGAEFINAFGSDISEAIAGATNWAVMLESELGNVSGVWAESLAQMSTTQADYLASSVSDWGGLLDYWRIGFTYLPVWSQAAFEAVHSYGEAFGARFSALNYQLGAGWQVMFASMAKIAGAVFGKIADMAGGMASAVLGKIAAPLDAAASALGNIPGLDSLASDINAAAGAMRNMQASAAGAGDSVRAKFGEWADGYMAVAEASANASRIASAQAQAASLNAQYVLAQASATQVQAEQQRVLNNEFNAASKQFERLNTQYDVAAAGAAKADAANAKLGKGAIDAANKAASATKKAAEQQLSAPWLKGSQAFRSEIDAAAKRFNVDANLVQAVIQQETGWMKNAAAQLKAVSPAGAKGIMQVMPGTAAMVAKEIGMTNYNLFSAADNINLGTAYLSQQLTKYNGDIEKVAAAYNAGPGAVDKYAGIPPYKETQVYVQKVLGYYKDLTAGVDTSGESQIKAIMKVEEERQKAAQELQDAQDKELAGLKDQQAQILLSGEAYYAATLDAKGFSDSVIKQAEALHYANTLMGEQKAIADELAKAGTSTVGSYEIDLKAKGLNKSDISGLVGKKMQVELANLQKQTAAMRAEATMTDKAFREWQLTTETGLTPAMAQLQAQSEQDAQRMMDLHNAAKSAFDGIGDAILDTVMTGKANWGDLIQSMIREAIKLKVIKPWLDSMMSGGSSTGGAGGIFSSIGKLFGFANGGTFDVGGAGGVDSQVVAFRATPGERVIVQTPDQQAGEGVTISMPISIDARGADSGAVERIQSAIASMESRIYRNIPSVVRQAQIRNRVSPSI</sequence>
<keyword evidence="5" id="KW-1185">Reference proteome</keyword>
<dbReference type="CDD" id="cd13401">
    <property type="entry name" value="Slt70-like"/>
    <property type="match status" value="1"/>
</dbReference>
<dbReference type="Pfam" id="PF09718">
    <property type="entry name" value="Tape_meas_lam_C"/>
    <property type="match status" value="1"/>
</dbReference>
<reference evidence="4 5" key="2">
    <citation type="submission" date="2024-01" db="EMBL/GenBank/DDBJ databases">
        <authorList>
            <person name="Xie X."/>
        </authorList>
    </citation>
    <scope>NUCLEOTIDE SEQUENCE [LARGE SCALE GENOMIC DNA]</scope>
    <source>
        <strain evidence="4">SCUT-1</strain>
    </source>
</reference>
<dbReference type="SUPFAM" id="SSF53955">
    <property type="entry name" value="Lysozyme-like"/>
    <property type="match status" value="1"/>
</dbReference>
<feature type="domain" description="Transglycosylase SLT" evidence="2">
    <location>
        <begin position="549"/>
        <end position="664"/>
    </location>
</feature>
<dbReference type="RefSeq" id="WP_324693834.1">
    <property type="nucleotide sequence ID" value="NZ_JAYMYJ010000045.1"/>
</dbReference>
<protein>
    <submittedName>
        <fullName evidence="4">Transglycosylase SLT domain-containing protein</fullName>
    </submittedName>
</protein>